<protein>
    <submittedName>
        <fullName evidence="7">Uncharacterized protein</fullName>
    </submittedName>
</protein>
<evidence type="ECO:0000259" key="6">
    <source>
        <dbReference type="Pfam" id="PF08100"/>
    </source>
</evidence>
<dbReference type="InterPro" id="IPR001077">
    <property type="entry name" value="COMT_C"/>
</dbReference>
<organism evidence="7 8">
    <name type="scientific">Ambrosia artemisiifolia</name>
    <name type="common">Common ragweed</name>
    <dbReference type="NCBI Taxonomy" id="4212"/>
    <lineage>
        <taxon>Eukaryota</taxon>
        <taxon>Viridiplantae</taxon>
        <taxon>Streptophyta</taxon>
        <taxon>Embryophyta</taxon>
        <taxon>Tracheophyta</taxon>
        <taxon>Spermatophyta</taxon>
        <taxon>Magnoliopsida</taxon>
        <taxon>eudicotyledons</taxon>
        <taxon>Gunneridae</taxon>
        <taxon>Pentapetalae</taxon>
        <taxon>asterids</taxon>
        <taxon>campanulids</taxon>
        <taxon>Asterales</taxon>
        <taxon>Asteraceae</taxon>
        <taxon>Asteroideae</taxon>
        <taxon>Heliantheae alliance</taxon>
        <taxon>Heliantheae</taxon>
        <taxon>Ambrosia</taxon>
    </lineage>
</organism>
<dbReference type="InterPro" id="IPR036390">
    <property type="entry name" value="WH_DNA-bd_sf"/>
</dbReference>
<feature type="domain" description="O-methyltransferase C-terminal" evidence="5">
    <location>
        <begin position="129"/>
        <end position="194"/>
    </location>
</feature>
<dbReference type="PANTHER" id="PTHR11746">
    <property type="entry name" value="O-METHYLTRANSFERASE"/>
    <property type="match status" value="1"/>
</dbReference>
<feature type="domain" description="O-methyltransferase C-terminal" evidence="5">
    <location>
        <begin position="531"/>
        <end position="724"/>
    </location>
</feature>
<accession>A0AAD5C6Z3</accession>
<comment type="caution">
    <text evidence="7">The sequence shown here is derived from an EMBL/GenBank/DDBJ whole genome shotgun (WGS) entry which is preliminary data.</text>
</comment>
<feature type="domain" description="O-methyltransferase dimerisation" evidence="6">
    <location>
        <begin position="35"/>
        <end position="123"/>
    </location>
</feature>
<sequence length="745" mass="83443">MDPFQKFSHVIQPLVQYHKMTEEEEGLLRVDQINNGIVLPMVIKTAIELDLFEIMAKTPGGNFSSFDLASSLPRQTQETAALIERILRFLASHSVLTSTVVKDEHGDSKNVYGMTAVSNNYVRKQDGTYYLKDAVVEGGVPFDRAHGVNAFEYPAKDNRFNEVFNKCMYDNTRIVMKMILEKYKGFEGVKTLTDDAPPYPGVEHVGGDMFQSVPKGDVVFMKWILHDWGDTYCIKLLKNCWSALPDCGKVVVVEGIIQDQENDISCDEVSKTIIGGDMIMLIANPGGKERTKKEYNLLAKEAGFTSVEIVCQRCPIIMSERKMGHLMLHHFFLSTIKYHLKDAVSEGGVPFDKAHGVNAFVYPAKDNRYNEVFNKCMYDNTRIVMKLILEKYNGFEGVKELTDVGGGLGVEHVGGDMFQSVPKGDVIFMKWILHDWGDSYCIKLLKNCWAALPEHGKVVVCEVIIPDPESDVSCSDEVSKTATGSDLVMLIANPGGKERTAKEYNALAKEAGFTSMEISLHFGSWNSTRMYHVKDAVIEGGSPFDKAHGVNPFEYSAKDNRYNEVYNKCMSDRTRMEMKMMLEKYKGFEGVKVLIDVGGGLGANLELIVSKYPDIKGINFDLPHHVGGDMFQSVPKGDVIFIKRTLHNWGHNHCLKLLKNCWAALPEGGKVVLIEAIIPDHESHISDEGSKTALGVDMIMLTATCEGKERTAKEFNVLAKESGFTSMEIVCRVAYLWIMEFYKNV</sequence>
<dbReference type="InterPro" id="IPR016461">
    <property type="entry name" value="COMT-like"/>
</dbReference>
<comment type="similarity">
    <text evidence="4">Belongs to the class I-like SAM-binding methyltransferase superfamily. Cation-independent O-methyltransferase family. COMT subfamily.</text>
</comment>
<dbReference type="GO" id="GO:0008171">
    <property type="term" value="F:O-methyltransferase activity"/>
    <property type="evidence" value="ECO:0007669"/>
    <property type="project" value="InterPro"/>
</dbReference>
<dbReference type="Gene3D" id="1.10.10.10">
    <property type="entry name" value="Winged helix-like DNA-binding domain superfamily/Winged helix DNA-binding domain"/>
    <property type="match status" value="1"/>
</dbReference>
<evidence type="ECO:0000256" key="4">
    <source>
        <dbReference type="ARBA" id="ARBA00034481"/>
    </source>
</evidence>
<evidence type="ECO:0000259" key="5">
    <source>
        <dbReference type="Pfam" id="PF00891"/>
    </source>
</evidence>
<dbReference type="PROSITE" id="PS51683">
    <property type="entry name" value="SAM_OMT_II"/>
    <property type="match status" value="3"/>
</dbReference>
<dbReference type="EMBL" id="JAMZMK010009457">
    <property type="protein sequence ID" value="KAI7735668.1"/>
    <property type="molecule type" value="Genomic_DNA"/>
</dbReference>
<dbReference type="Proteomes" id="UP001206925">
    <property type="component" value="Unassembled WGS sequence"/>
</dbReference>
<dbReference type="InterPro" id="IPR036388">
    <property type="entry name" value="WH-like_DNA-bd_sf"/>
</dbReference>
<dbReference type="SUPFAM" id="SSF53335">
    <property type="entry name" value="S-adenosyl-L-methionine-dependent methyltransferases"/>
    <property type="match status" value="3"/>
</dbReference>
<keyword evidence="2" id="KW-0808">Transferase</keyword>
<feature type="domain" description="O-methyltransferase C-terminal" evidence="5">
    <location>
        <begin position="410"/>
        <end position="513"/>
    </location>
</feature>
<evidence type="ECO:0000256" key="1">
    <source>
        <dbReference type="ARBA" id="ARBA00022603"/>
    </source>
</evidence>
<dbReference type="InterPro" id="IPR029063">
    <property type="entry name" value="SAM-dependent_MTases_sf"/>
</dbReference>
<feature type="domain" description="O-methyltransferase C-terminal" evidence="5">
    <location>
        <begin position="338"/>
        <end position="409"/>
    </location>
</feature>
<evidence type="ECO:0000313" key="8">
    <source>
        <dbReference type="Proteomes" id="UP001206925"/>
    </source>
</evidence>
<reference evidence="7" key="1">
    <citation type="submission" date="2022-06" db="EMBL/GenBank/DDBJ databases">
        <title>Uncovering the hologenomic basis of an extraordinary plant invasion.</title>
        <authorList>
            <person name="Bieker V.C."/>
            <person name="Martin M.D."/>
            <person name="Gilbert T."/>
            <person name="Hodgins K."/>
            <person name="Battlay P."/>
            <person name="Petersen B."/>
            <person name="Wilson J."/>
        </authorList>
    </citation>
    <scope>NUCLEOTIDE SEQUENCE</scope>
    <source>
        <strain evidence="7">AA19_3_7</strain>
        <tissue evidence="7">Leaf</tissue>
    </source>
</reference>
<dbReference type="Pfam" id="PF00891">
    <property type="entry name" value="Methyltransf_2"/>
    <property type="match status" value="5"/>
</dbReference>
<keyword evidence="3" id="KW-0949">S-adenosyl-L-methionine</keyword>
<dbReference type="GO" id="GO:0008757">
    <property type="term" value="F:S-adenosylmethionine-dependent methyltransferase activity"/>
    <property type="evidence" value="ECO:0007669"/>
    <property type="project" value="UniProtKB-ARBA"/>
</dbReference>
<dbReference type="GO" id="GO:0046983">
    <property type="term" value="F:protein dimerization activity"/>
    <property type="evidence" value="ECO:0007669"/>
    <property type="project" value="InterPro"/>
</dbReference>
<dbReference type="FunFam" id="1.10.10.10:FF:000357">
    <property type="entry name" value="Caffeic acid 3-O-methyltransferase"/>
    <property type="match status" value="1"/>
</dbReference>
<keyword evidence="1" id="KW-0489">Methyltransferase</keyword>
<dbReference type="AlphaFoldDB" id="A0AAD5C6Z3"/>
<dbReference type="GO" id="GO:0032259">
    <property type="term" value="P:methylation"/>
    <property type="evidence" value="ECO:0007669"/>
    <property type="project" value="UniProtKB-KW"/>
</dbReference>
<dbReference type="InterPro" id="IPR012967">
    <property type="entry name" value="COMT_dimerisation"/>
</dbReference>
<keyword evidence="8" id="KW-1185">Reference proteome</keyword>
<name>A0AAD5C6Z3_AMBAR</name>
<proteinExistence type="inferred from homology"/>
<evidence type="ECO:0000256" key="2">
    <source>
        <dbReference type="ARBA" id="ARBA00022679"/>
    </source>
</evidence>
<dbReference type="Gene3D" id="3.40.50.150">
    <property type="entry name" value="Vaccinia Virus protein VP39"/>
    <property type="match status" value="5"/>
</dbReference>
<gene>
    <name evidence="7" type="ORF">M8C21_005215</name>
</gene>
<dbReference type="SUPFAM" id="SSF46785">
    <property type="entry name" value="Winged helix' DNA-binding domain"/>
    <property type="match status" value="1"/>
</dbReference>
<evidence type="ECO:0000256" key="3">
    <source>
        <dbReference type="ARBA" id="ARBA00022691"/>
    </source>
</evidence>
<feature type="domain" description="O-methyltransferase C-terminal" evidence="5">
    <location>
        <begin position="200"/>
        <end position="304"/>
    </location>
</feature>
<evidence type="ECO:0000313" key="7">
    <source>
        <dbReference type="EMBL" id="KAI7735668.1"/>
    </source>
</evidence>
<dbReference type="Pfam" id="PF08100">
    <property type="entry name" value="Dimerisation"/>
    <property type="match status" value="1"/>
</dbReference>